<protein>
    <recommendedName>
        <fullName evidence="4">Transmembrane protein</fullName>
    </recommendedName>
</protein>
<organism evidence="2 3">
    <name type="scientific">Halomonas korlensis</name>
    <dbReference type="NCBI Taxonomy" id="463301"/>
    <lineage>
        <taxon>Bacteria</taxon>
        <taxon>Pseudomonadati</taxon>
        <taxon>Pseudomonadota</taxon>
        <taxon>Gammaproteobacteria</taxon>
        <taxon>Oceanospirillales</taxon>
        <taxon>Halomonadaceae</taxon>
        <taxon>Halomonas</taxon>
    </lineage>
</organism>
<dbReference type="AlphaFoldDB" id="A0A1I7JGC4"/>
<name>A0A1I7JGC4_9GAMM</name>
<dbReference type="Proteomes" id="UP000198693">
    <property type="component" value="Unassembled WGS sequence"/>
</dbReference>
<evidence type="ECO:0008006" key="4">
    <source>
        <dbReference type="Google" id="ProtNLM"/>
    </source>
</evidence>
<accession>A0A1I7JGC4</accession>
<dbReference type="OrthoDB" id="7868603at2"/>
<evidence type="ECO:0000313" key="3">
    <source>
        <dbReference type="Proteomes" id="UP000198693"/>
    </source>
</evidence>
<evidence type="ECO:0000256" key="1">
    <source>
        <dbReference type="SAM" id="Phobius"/>
    </source>
</evidence>
<sequence>MADDVQDGGLQHPLRLWSGWVIGPAAWALHLLGSYLLVPKACEAETVWLLHAVTLVTLMLGLAGVVVAWRQWTRAGRRWPGSGDDGTSNIRFMAVMGLLISALSSLLIVAEGVPSFFLSPCL</sequence>
<dbReference type="RefSeq" id="WP_089796658.1">
    <property type="nucleotide sequence ID" value="NZ_FPBP01000010.1"/>
</dbReference>
<dbReference type="EMBL" id="FPBP01000010">
    <property type="protein sequence ID" value="SFU84194.1"/>
    <property type="molecule type" value="Genomic_DNA"/>
</dbReference>
<keyword evidence="1" id="KW-1133">Transmembrane helix</keyword>
<keyword evidence="1" id="KW-0812">Transmembrane</keyword>
<feature type="transmembrane region" description="Helical" evidence="1">
    <location>
        <begin position="16"/>
        <end position="36"/>
    </location>
</feature>
<keyword evidence="3" id="KW-1185">Reference proteome</keyword>
<feature type="transmembrane region" description="Helical" evidence="1">
    <location>
        <begin position="48"/>
        <end position="69"/>
    </location>
</feature>
<gene>
    <name evidence="2" type="ORF">SAMN04487955_110117</name>
</gene>
<feature type="transmembrane region" description="Helical" evidence="1">
    <location>
        <begin position="90"/>
        <end position="110"/>
    </location>
</feature>
<dbReference type="STRING" id="463301.SAMN04487955_110117"/>
<evidence type="ECO:0000313" key="2">
    <source>
        <dbReference type="EMBL" id="SFU84194.1"/>
    </source>
</evidence>
<reference evidence="3" key="1">
    <citation type="submission" date="2016-10" db="EMBL/GenBank/DDBJ databases">
        <authorList>
            <person name="Varghese N."/>
            <person name="Submissions S."/>
        </authorList>
    </citation>
    <scope>NUCLEOTIDE SEQUENCE [LARGE SCALE GENOMIC DNA]</scope>
    <source>
        <strain evidence="3">CGMCC 1.6981</strain>
    </source>
</reference>
<proteinExistence type="predicted"/>
<keyword evidence="1" id="KW-0472">Membrane</keyword>